<gene>
    <name evidence="3" type="ORF">CANARDRAFT_175051</name>
</gene>
<keyword evidence="2" id="KW-1133">Transmembrane helix</keyword>
<organism evidence="3 4">
    <name type="scientific">[Candida] arabinofermentans NRRL YB-2248</name>
    <dbReference type="NCBI Taxonomy" id="983967"/>
    <lineage>
        <taxon>Eukaryota</taxon>
        <taxon>Fungi</taxon>
        <taxon>Dikarya</taxon>
        <taxon>Ascomycota</taxon>
        <taxon>Saccharomycotina</taxon>
        <taxon>Pichiomycetes</taxon>
        <taxon>Pichiales</taxon>
        <taxon>Pichiaceae</taxon>
        <taxon>Ogataea</taxon>
        <taxon>Ogataea/Candida clade</taxon>
    </lineage>
</organism>
<evidence type="ECO:0000313" key="3">
    <source>
        <dbReference type="EMBL" id="ODV87037.1"/>
    </source>
</evidence>
<feature type="region of interest" description="Disordered" evidence="1">
    <location>
        <begin position="140"/>
        <end position="164"/>
    </location>
</feature>
<reference evidence="4" key="1">
    <citation type="submission" date="2016-04" db="EMBL/GenBank/DDBJ databases">
        <title>Comparative genomics of biotechnologically important yeasts.</title>
        <authorList>
            <consortium name="DOE Joint Genome Institute"/>
            <person name="Riley R."/>
            <person name="Haridas S."/>
            <person name="Wolfe K.H."/>
            <person name="Lopes M.R."/>
            <person name="Hittinger C.T."/>
            <person name="Goker M."/>
            <person name="Salamov A."/>
            <person name="Wisecaver J."/>
            <person name="Long T.M."/>
            <person name="Aerts A.L."/>
            <person name="Barry K."/>
            <person name="Choi C."/>
            <person name="Clum A."/>
            <person name="Coughlan A.Y."/>
            <person name="Deshpande S."/>
            <person name="Douglass A.P."/>
            <person name="Hanson S.J."/>
            <person name="Klenk H.-P."/>
            <person name="Labutti K."/>
            <person name="Lapidus A."/>
            <person name="Lindquist E."/>
            <person name="Lipzen A."/>
            <person name="Meier-Kolthoff J.P."/>
            <person name="Ohm R.A."/>
            <person name="Otillar R.P."/>
            <person name="Pangilinan J."/>
            <person name="Peng Y."/>
            <person name="Rokas A."/>
            <person name="Rosa C.A."/>
            <person name="Scheuner C."/>
            <person name="Sibirny A.A."/>
            <person name="Slot J.C."/>
            <person name="Stielow J.B."/>
            <person name="Sun H."/>
            <person name="Kurtzman C.P."/>
            <person name="Blackwell M."/>
            <person name="Grigoriev I.V."/>
            <person name="Jeffries T.W."/>
        </authorList>
    </citation>
    <scope>NUCLEOTIDE SEQUENCE [LARGE SCALE GENOMIC DNA]</scope>
    <source>
        <strain evidence="4">NRRL YB-2248</strain>
    </source>
</reference>
<protein>
    <submittedName>
        <fullName evidence="3">Uncharacterized protein</fullName>
    </submittedName>
</protein>
<feature type="transmembrane region" description="Helical" evidence="2">
    <location>
        <begin position="175"/>
        <end position="195"/>
    </location>
</feature>
<feature type="compositionally biased region" description="Low complexity" evidence="1">
    <location>
        <begin position="140"/>
        <end position="150"/>
    </location>
</feature>
<accession>A0A1E4T5J6</accession>
<dbReference type="AlphaFoldDB" id="A0A1E4T5J6"/>
<evidence type="ECO:0000256" key="1">
    <source>
        <dbReference type="SAM" id="MobiDB-lite"/>
    </source>
</evidence>
<name>A0A1E4T5J6_9ASCO</name>
<keyword evidence="4" id="KW-1185">Reference proteome</keyword>
<keyword evidence="2" id="KW-0472">Membrane</keyword>
<keyword evidence="2" id="KW-0812">Transmembrane</keyword>
<evidence type="ECO:0000313" key="4">
    <source>
        <dbReference type="Proteomes" id="UP000094801"/>
    </source>
</evidence>
<sequence>MSSVTLFARFQNSTSEVAKVASATNIEVAEVSQNDNSETSTNQFYTGILPDESDVASEENTDSATNQFYTGIFPDESETEPTVTEVTDDCTETESSVCVSETPIIEYDGSLSANRHSSSKIYIDGTNKFDPKSFDAISHVPSSSSPSFRSQRPDSVPKPKNGKILKNVDRSSSDIVIGVFLLFVFGFMIGSMIYANSEEINKAFKRYYRSIRGSNLQDPEAGIVEITPEQTKEES</sequence>
<evidence type="ECO:0000256" key="2">
    <source>
        <dbReference type="SAM" id="Phobius"/>
    </source>
</evidence>
<dbReference type="Proteomes" id="UP000094801">
    <property type="component" value="Unassembled WGS sequence"/>
</dbReference>
<proteinExistence type="predicted"/>
<dbReference type="EMBL" id="KV453849">
    <property type="protein sequence ID" value="ODV87037.1"/>
    <property type="molecule type" value="Genomic_DNA"/>
</dbReference>